<keyword evidence="2" id="KW-1185">Reference proteome</keyword>
<evidence type="ECO:0000313" key="2">
    <source>
        <dbReference type="Proteomes" id="UP001147760"/>
    </source>
</evidence>
<organism evidence="1 2">
    <name type="scientific">Penicillium desertorum</name>
    <dbReference type="NCBI Taxonomy" id="1303715"/>
    <lineage>
        <taxon>Eukaryota</taxon>
        <taxon>Fungi</taxon>
        <taxon>Dikarya</taxon>
        <taxon>Ascomycota</taxon>
        <taxon>Pezizomycotina</taxon>
        <taxon>Eurotiomycetes</taxon>
        <taxon>Eurotiomycetidae</taxon>
        <taxon>Eurotiales</taxon>
        <taxon>Aspergillaceae</taxon>
        <taxon>Penicillium</taxon>
    </lineage>
</organism>
<comment type="caution">
    <text evidence="1">The sequence shown here is derived from an EMBL/GenBank/DDBJ whole genome shotgun (WGS) entry which is preliminary data.</text>
</comment>
<name>A0A9W9WNX2_9EURO</name>
<dbReference type="Proteomes" id="UP001147760">
    <property type="component" value="Unassembled WGS sequence"/>
</dbReference>
<proteinExistence type="predicted"/>
<reference evidence="1" key="2">
    <citation type="journal article" date="2023" name="IMA Fungus">
        <title>Comparative genomic study of the Penicillium genus elucidates a diverse pangenome and 15 lateral gene transfer events.</title>
        <authorList>
            <person name="Petersen C."/>
            <person name="Sorensen T."/>
            <person name="Nielsen M.R."/>
            <person name="Sondergaard T.E."/>
            <person name="Sorensen J.L."/>
            <person name="Fitzpatrick D.A."/>
            <person name="Frisvad J.C."/>
            <person name="Nielsen K.L."/>
        </authorList>
    </citation>
    <scope>NUCLEOTIDE SEQUENCE</scope>
    <source>
        <strain evidence="1">IBT 17660</strain>
    </source>
</reference>
<accession>A0A9W9WNX2</accession>
<gene>
    <name evidence="1" type="ORF">N7530_008233</name>
</gene>
<dbReference type="EMBL" id="JAPWDO010000005">
    <property type="protein sequence ID" value="KAJ5470876.1"/>
    <property type="molecule type" value="Genomic_DNA"/>
</dbReference>
<sequence>MAKDNVTTQSKLSRVLIDGGSTGNMIPRGVVSKLNCRTVPLSNAGMEVADGSTVKMNDLVWITVVVADTTRVIAALVVDGPKPPTYTLLSTW</sequence>
<dbReference type="AlphaFoldDB" id="A0A9W9WNX2"/>
<dbReference type="OrthoDB" id="5430924at2759"/>
<protein>
    <submittedName>
        <fullName evidence="1">Uncharacterized protein</fullName>
    </submittedName>
</protein>
<evidence type="ECO:0000313" key="1">
    <source>
        <dbReference type="EMBL" id="KAJ5470876.1"/>
    </source>
</evidence>
<reference evidence="1" key="1">
    <citation type="submission" date="2022-12" db="EMBL/GenBank/DDBJ databases">
        <authorList>
            <person name="Petersen C."/>
        </authorList>
    </citation>
    <scope>NUCLEOTIDE SEQUENCE</scope>
    <source>
        <strain evidence="1">IBT 17660</strain>
    </source>
</reference>